<gene>
    <name evidence="1" type="ORF">QFC19_008167</name>
</gene>
<organism evidence="1 2">
    <name type="scientific">Naganishia cerealis</name>
    <dbReference type="NCBI Taxonomy" id="610337"/>
    <lineage>
        <taxon>Eukaryota</taxon>
        <taxon>Fungi</taxon>
        <taxon>Dikarya</taxon>
        <taxon>Basidiomycota</taxon>
        <taxon>Agaricomycotina</taxon>
        <taxon>Tremellomycetes</taxon>
        <taxon>Filobasidiales</taxon>
        <taxon>Filobasidiaceae</taxon>
        <taxon>Naganishia</taxon>
    </lineage>
</organism>
<comment type="caution">
    <text evidence="1">The sequence shown here is derived from an EMBL/GenBank/DDBJ whole genome shotgun (WGS) entry which is preliminary data.</text>
</comment>
<reference evidence="1" key="1">
    <citation type="submission" date="2023-04" db="EMBL/GenBank/DDBJ databases">
        <title>Draft Genome sequencing of Naganishia species isolated from polar environments using Oxford Nanopore Technology.</title>
        <authorList>
            <person name="Leo P."/>
            <person name="Venkateswaran K."/>
        </authorList>
    </citation>
    <scope>NUCLEOTIDE SEQUENCE</scope>
    <source>
        <strain evidence="1">MNA-CCFEE 5261</strain>
    </source>
</reference>
<keyword evidence="2" id="KW-1185">Reference proteome</keyword>
<evidence type="ECO:0000313" key="1">
    <source>
        <dbReference type="EMBL" id="KAJ9093791.1"/>
    </source>
</evidence>
<dbReference type="EMBL" id="JASBWR010000118">
    <property type="protein sequence ID" value="KAJ9093791.1"/>
    <property type="molecule type" value="Genomic_DNA"/>
</dbReference>
<evidence type="ECO:0000313" key="2">
    <source>
        <dbReference type="Proteomes" id="UP001241377"/>
    </source>
</evidence>
<name>A0ACC2V565_9TREE</name>
<accession>A0ACC2V565</accession>
<proteinExistence type="predicted"/>
<dbReference type="Proteomes" id="UP001241377">
    <property type="component" value="Unassembled WGS sequence"/>
</dbReference>
<sequence length="514" mass="56152">MAAQDRLPATPVAVPKRSDKRDPSKGSSKVLKEDTALGKVLHIKNFEHNFNVEAFIGGLTEKLGESESLQSQTGAIEPVTYSKTFSTALDHLLALQKQMSSRTRRLDEEMKIAERDYAGRLRDMQAQPPESVKNPDETETKPQTPLEALFVTRTTREGRTKLAVILRRLSALAKDVVENAAAANNIGNTDSEDKVDPTLKADLEKAERVREEVTRFSEQFEKEILRLFDKSYRKGDIKMMATDKVEVDGYQVDGAPSSTSQGSLPTDLWRILNDPDVPAPDKEPGLDALFDEIRLTVSQEAQIIQAVFPIKEEVMKVFLQRVFAQVIQQHLEHLFSKAAAQGDLALLRMLRLTHVKCAALVEDLKRYSFSNNGQAITTDESEDKQATGSSPLAAMLDLCMEEMFISYSDKAISSGTGPASTAAAWLHKYGGVANTFGGTGTGTHSLAASGRASPVPSGAATPRVEDPSQSDATSTKPKAQENEAALETQMAEKMLKLHAEAIGRVVELSLPGDV</sequence>
<protein>
    <submittedName>
        <fullName evidence="1">Uncharacterized protein</fullName>
    </submittedName>
</protein>